<reference evidence="1 2" key="1">
    <citation type="submission" date="2020-08" db="EMBL/GenBank/DDBJ databases">
        <authorList>
            <person name="Liu C."/>
            <person name="Sun Q."/>
        </authorList>
    </citation>
    <scope>NUCLEOTIDE SEQUENCE [LARGE SCALE GENOMIC DNA]</scope>
    <source>
        <strain evidence="1 2">N22</strain>
    </source>
</reference>
<comment type="caution">
    <text evidence="1">The sequence shown here is derived from an EMBL/GenBank/DDBJ whole genome shotgun (WGS) entry which is preliminary data.</text>
</comment>
<proteinExistence type="predicted"/>
<dbReference type="AlphaFoldDB" id="A0A842JDN2"/>
<keyword evidence="2" id="KW-1185">Reference proteome</keyword>
<accession>A0A842JDN2</accession>
<sequence length="94" mass="10547">MGLGSMRRAAGRRAACSHCGSTEFDESQAQLNTAGLTFLDFDWANRSATVPACRQCGHIERFLSRITGFPPERKKRRNRSFSSFNRAYNTINSV</sequence>
<dbReference type="Proteomes" id="UP000587396">
    <property type="component" value="Unassembled WGS sequence"/>
</dbReference>
<gene>
    <name evidence="1" type="ORF">H7313_01860</name>
</gene>
<evidence type="ECO:0000313" key="2">
    <source>
        <dbReference type="Proteomes" id="UP000587396"/>
    </source>
</evidence>
<protein>
    <submittedName>
        <fullName evidence="1">Uncharacterized protein</fullName>
    </submittedName>
</protein>
<evidence type="ECO:0000313" key="1">
    <source>
        <dbReference type="EMBL" id="MBC2888098.1"/>
    </source>
</evidence>
<dbReference type="EMBL" id="JACMSE010000001">
    <property type="protein sequence ID" value="MBC2888098.1"/>
    <property type="molecule type" value="Genomic_DNA"/>
</dbReference>
<dbReference type="InterPro" id="IPR018652">
    <property type="entry name" value="DUF2082_NA-bd_Znr"/>
</dbReference>
<dbReference type="Pfam" id="PF09855">
    <property type="entry name" value="Zn_ribbon_13"/>
    <property type="match status" value="1"/>
</dbReference>
<organism evidence="1 2">
    <name type="scientific">Gordonibacter massiliensis</name>
    <name type="common">ex Traore et al. 2017</name>
    <dbReference type="NCBI Taxonomy" id="1841863"/>
    <lineage>
        <taxon>Bacteria</taxon>
        <taxon>Bacillati</taxon>
        <taxon>Actinomycetota</taxon>
        <taxon>Coriobacteriia</taxon>
        <taxon>Eggerthellales</taxon>
        <taxon>Eggerthellaceae</taxon>
        <taxon>Gordonibacter</taxon>
    </lineage>
</organism>
<name>A0A842JDN2_9ACTN</name>